<dbReference type="PANTHER" id="PTHR14972">
    <property type="entry name" value="AGAP011572-PA"/>
    <property type="match status" value="1"/>
</dbReference>
<dbReference type="EMBL" id="JAACNH010000005">
    <property type="protein sequence ID" value="KAG8443087.1"/>
    <property type="molecule type" value="Genomic_DNA"/>
</dbReference>
<feature type="region of interest" description="Disordered" evidence="2">
    <location>
        <begin position="137"/>
        <end position="243"/>
    </location>
</feature>
<organism evidence="3 4">
    <name type="scientific">Hymenochirus boettgeri</name>
    <name type="common">Congo dwarf clawed frog</name>
    <dbReference type="NCBI Taxonomy" id="247094"/>
    <lineage>
        <taxon>Eukaryota</taxon>
        <taxon>Metazoa</taxon>
        <taxon>Chordata</taxon>
        <taxon>Craniata</taxon>
        <taxon>Vertebrata</taxon>
        <taxon>Euteleostomi</taxon>
        <taxon>Amphibia</taxon>
        <taxon>Batrachia</taxon>
        <taxon>Anura</taxon>
        <taxon>Pipoidea</taxon>
        <taxon>Pipidae</taxon>
        <taxon>Pipinae</taxon>
        <taxon>Hymenochirus</taxon>
    </lineage>
</organism>
<accession>A0A8T2JHR1</accession>
<feature type="compositionally biased region" description="Basic and acidic residues" evidence="2">
    <location>
        <begin position="137"/>
        <end position="154"/>
    </location>
</feature>
<keyword evidence="1" id="KW-0597">Phosphoprotein</keyword>
<gene>
    <name evidence="3" type="ORF">GDO86_011779</name>
</gene>
<evidence type="ECO:0000313" key="4">
    <source>
        <dbReference type="Proteomes" id="UP000812440"/>
    </source>
</evidence>
<reference evidence="3" key="1">
    <citation type="thesis" date="2020" institute="ProQuest LLC" country="789 East Eisenhower Parkway, Ann Arbor, MI, USA">
        <title>Comparative Genomics and Chromosome Evolution.</title>
        <authorList>
            <person name="Mudd A.B."/>
        </authorList>
    </citation>
    <scope>NUCLEOTIDE SEQUENCE</scope>
    <source>
        <strain evidence="3">Female2</strain>
        <tissue evidence="3">Blood</tissue>
    </source>
</reference>
<sequence length="376" mass="39940">MLPRAPVDPASAFFNLLGLRCPSSCCTARVAPHQPRSGATRSPAPLARLTAAPRLPQSNFSISTRPVKRLEPPESAGGEVPRRTGGAQGPPEAEGSVFRSIPVPTTNISVPKSMGSRVACNVEGISPELEKVFIKETSEKDESVKPVEIPDGRRAPVPSTYRSSSTRSIDTQTPSVHERSSSCSSNHSPCASPSCPTGSHDGSPCSADDLLFDRDKDSGSSSPLPKYASSPKPNNSYMFKREPPEGCERVKVFEELSTRQPMATAHISCPDKNKVNFNPTGSAFCPVKLLGPLLPASDLTLKNSSNPAPASSVSAVTVEHLASQVTSSSLSDNFLSTADNDKANGHEVSQEQQLGMELLTEEKLTASSPTENQVFM</sequence>
<dbReference type="OrthoDB" id="10037581at2759"/>
<comment type="caution">
    <text evidence="3">The sequence shown here is derived from an EMBL/GenBank/DDBJ whole genome shotgun (WGS) entry which is preliminary data.</text>
</comment>
<dbReference type="InterPro" id="IPR026642">
    <property type="entry name" value="Glcci1/FAM117"/>
</dbReference>
<dbReference type="AlphaFoldDB" id="A0A8T2JHR1"/>
<dbReference type="GO" id="GO:0005737">
    <property type="term" value="C:cytoplasm"/>
    <property type="evidence" value="ECO:0007669"/>
    <property type="project" value="TreeGrafter"/>
</dbReference>
<keyword evidence="4" id="KW-1185">Reference proteome</keyword>
<dbReference type="Proteomes" id="UP000812440">
    <property type="component" value="Chromosome 6"/>
</dbReference>
<dbReference type="PANTHER" id="PTHR14972:SF3">
    <property type="entry name" value="GLUCOCORTICOID-INDUCED TRANSCRIPT 1 PROTEIN"/>
    <property type="match status" value="1"/>
</dbReference>
<name>A0A8T2JHR1_9PIPI</name>
<evidence type="ECO:0000256" key="1">
    <source>
        <dbReference type="ARBA" id="ARBA00022553"/>
    </source>
</evidence>
<evidence type="ECO:0000313" key="3">
    <source>
        <dbReference type="EMBL" id="KAG8443087.1"/>
    </source>
</evidence>
<proteinExistence type="predicted"/>
<feature type="compositionally biased region" description="Polar residues" evidence="2">
    <location>
        <begin position="160"/>
        <end position="175"/>
    </location>
</feature>
<feature type="compositionally biased region" description="Low complexity" evidence="2">
    <location>
        <begin position="181"/>
        <end position="196"/>
    </location>
</feature>
<feature type="compositionally biased region" description="Low complexity" evidence="2">
    <location>
        <begin position="41"/>
        <end position="56"/>
    </location>
</feature>
<feature type="region of interest" description="Disordered" evidence="2">
    <location>
        <begin position="31"/>
        <end position="99"/>
    </location>
</feature>
<evidence type="ECO:0008006" key="5">
    <source>
        <dbReference type="Google" id="ProtNLM"/>
    </source>
</evidence>
<dbReference type="Pfam" id="PF15388">
    <property type="entry name" value="FAM117"/>
    <property type="match status" value="1"/>
</dbReference>
<evidence type="ECO:0000256" key="2">
    <source>
        <dbReference type="SAM" id="MobiDB-lite"/>
    </source>
</evidence>
<protein>
    <recommendedName>
        <fullName evidence="5">Glucocorticoid induced 1</fullName>
    </recommendedName>
</protein>